<feature type="region of interest" description="Disordered" evidence="1">
    <location>
        <begin position="1"/>
        <end position="37"/>
    </location>
</feature>
<feature type="compositionally biased region" description="Basic and acidic residues" evidence="1">
    <location>
        <begin position="146"/>
        <end position="158"/>
    </location>
</feature>
<feature type="compositionally biased region" description="Polar residues" evidence="1">
    <location>
        <begin position="66"/>
        <end position="75"/>
    </location>
</feature>
<dbReference type="AlphaFoldDB" id="A0A553HIN9"/>
<dbReference type="Proteomes" id="UP000319160">
    <property type="component" value="Unassembled WGS sequence"/>
</dbReference>
<organism evidence="2 3">
    <name type="scientific">Xylaria flabelliformis</name>
    <dbReference type="NCBI Taxonomy" id="2512241"/>
    <lineage>
        <taxon>Eukaryota</taxon>
        <taxon>Fungi</taxon>
        <taxon>Dikarya</taxon>
        <taxon>Ascomycota</taxon>
        <taxon>Pezizomycotina</taxon>
        <taxon>Sordariomycetes</taxon>
        <taxon>Xylariomycetidae</taxon>
        <taxon>Xylariales</taxon>
        <taxon>Xylariaceae</taxon>
        <taxon>Xylaria</taxon>
    </lineage>
</organism>
<evidence type="ECO:0008006" key="4">
    <source>
        <dbReference type="Google" id="ProtNLM"/>
    </source>
</evidence>
<evidence type="ECO:0000256" key="1">
    <source>
        <dbReference type="SAM" id="MobiDB-lite"/>
    </source>
</evidence>
<feature type="compositionally biased region" description="Basic and acidic residues" evidence="1">
    <location>
        <begin position="99"/>
        <end position="111"/>
    </location>
</feature>
<dbReference type="EMBL" id="VFLP01000118">
    <property type="protein sequence ID" value="TRX87814.1"/>
    <property type="molecule type" value="Genomic_DNA"/>
</dbReference>
<proteinExistence type="predicted"/>
<keyword evidence="3" id="KW-1185">Reference proteome</keyword>
<accession>A0A553HIN9</accession>
<feature type="compositionally biased region" description="Acidic residues" evidence="1">
    <location>
        <begin position="112"/>
        <end position="121"/>
    </location>
</feature>
<evidence type="ECO:0000313" key="3">
    <source>
        <dbReference type="Proteomes" id="UP000319160"/>
    </source>
</evidence>
<sequence>MVQNKKRPIESDDAPGPAAKKHRKGFRVGPENLPDGAWRRKVDRIKKDLIHKAKVKKAYKKIKTTEFATSSTTSKPALANIDPSSVTIVNTDAGDDEGSVDRDEGGDNVSDREDEEREGESEPPSPQIHPQRQAMLDDDDDGLENAPRETTKDNDYGKPTEGPAEDGQRQRRREHPNRQKRKPGYFDKALTVAERKKAEAAERAAEQARREAERQHKTEERERFRRAMAKARKPGRDGQRRLGRESGVLLEKVKKMVG</sequence>
<dbReference type="PANTHER" id="PTHR41805">
    <property type="entry name" value="EXPRESSED PROTEIN"/>
    <property type="match status" value="1"/>
</dbReference>
<evidence type="ECO:0000313" key="2">
    <source>
        <dbReference type="EMBL" id="TRX87814.1"/>
    </source>
</evidence>
<gene>
    <name evidence="2" type="ORF">FHL15_011292</name>
</gene>
<comment type="caution">
    <text evidence="2">The sequence shown here is derived from an EMBL/GenBank/DDBJ whole genome shotgun (WGS) entry which is preliminary data.</text>
</comment>
<dbReference type="OrthoDB" id="2135053at2759"/>
<feature type="compositionally biased region" description="Basic residues" evidence="1">
    <location>
        <begin position="170"/>
        <end position="183"/>
    </location>
</feature>
<dbReference type="PANTHER" id="PTHR41805:SF1">
    <property type="entry name" value="RRNA-PROCESSING PROTEIN FYV7"/>
    <property type="match status" value="1"/>
</dbReference>
<feature type="compositionally biased region" description="Basic and acidic residues" evidence="1">
    <location>
        <begin position="234"/>
        <end position="244"/>
    </location>
</feature>
<name>A0A553HIN9_9PEZI</name>
<feature type="compositionally biased region" description="Basic and acidic residues" evidence="1">
    <location>
        <begin position="193"/>
        <end position="225"/>
    </location>
</feature>
<reference evidence="3" key="1">
    <citation type="submission" date="2019-06" db="EMBL/GenBank/DDBJ databases">
        <title>Draft genome sequence of the griseofulvin-producing fungus Xylaria cubensis strain G536.</title>
        <authorList>
            <person name="Mead M.E."/>
            <person name="Raja H.A."/>
            <person name="Steenwyk J.L."/>
            <person name="Knowles S.L."/>
            <person name="Oberlies N.H."/>
            <person name="Rokas A."/>
        </authorList>
    </citation>
    <scope>NUCLEOTIDE SEQUENCE [LARGE SCALE GENOMIC DNA]</scope>
    <source>
        <strain evidence="3">G536</strain>
    </source>
</reference>
<protein>
    <recommendedName>
        <fullName evidence="4">rRNA-processing protein FYV7</fullName>
    </recommendedName>
</protein>
<feature type="region of interest" description="Disordered" evidence="1">
    <location>
        <begin position="66"/>
        <end position="247"/>
    </location>
</feature>